<evidence type="ECO:0008006" key="3">
    <source>
        <dbReference type="Google" id="ProtNLM"/>
    </source>
</evidence>
<evidence type="ECO:0000313" key="2">
    <source>
        <dbReference type="Proteomes" id="UP001374535"/>
    </source>
</evidence>
<name>A0AAQ3MF83_VIGMU</name>
<dbReference type="AlphaFoldDB" id="A0AAQ3MF83"/>
<reference evidence="1 2" key="1">
    <citation type="journal article" date="2023" name="Life. Sci Alliance">
        <title>Evolutionary insights into 3D genome organization and epigenetic landscape of Vigna mungo.</title>
        <authorList>
            <person name="Junaid A."/>
            <person name="Singh B."/>
            <person name="Bhatia S."/>
        </authorList>
    </citation>
    <scope>NUCLEOTIDE SEQUENCE [LARGE SCALE GENOMIC DNA]</scope>
    <source>
        <strain evidence="1">Urdbean</strain>
    </source>
</reference>
<evidence type="ECO:0000313" key="1">
    <source>
        <dbReference type="EMBL" id="WVY90052.1"/>
    </source>
</evidence>
<organism evidence="1 2">
    <name type="scientific">Vigna mungo</name>
    <name type="common">Black gram</name>
    <name type="synonym">Phaseolus mungo</name>
    <dbReference type="NCBI Taxonomy" id="3915"/>
    <lineage>
        <taxon>Eukaryota</taxon>
        <taxon>Viridiplantae</taxon>
        <taxon>Streptophyta</taxon>
        <taxon>Embryophyta</taxon>
        <taxon>Tracheophyta</taxon>
        <taxon>Spermatophyta</taxon>
        <taxon>Magnoliopsida</taxon>
        <taxon>eudicotyledons</taxon>
        <taxon>Gunneridae</taxon>
        <taxon>Pentapetalae</taxon>
        <taxon>rosids</taxon>
        <taxon>fabids</taxon>
        <taxon>Fabales</taxon>
        <taxon>Fabaceae</taxon>
        <taxon>Papilionoideae</taxon>
        <taxon>50 kb inversion clade</taxon>
        <taxon>NPAAA clade</taxon>
        <taxon>indigoferoid/millettioid clade</taxon>
        <taxon>Phaseoleae</taxon>
        <taxon>Vigna</taxon>
    </lineage>
</organism>
<dbReference type="EMBL" id="CP144690">
    <property type="protein sequence ID" value="WVY90052.1"/>
    <property type="molecule type" value="Genomic_DNA"/>
</dbReference>
<gene>
    <name evidence="1" type="ORF">V8G54_035566</name>
</gene>
<proteinExistence type="predicted"/>
<protein>
    <recommendedName>
        <fullName evidence="3">Reverse transcriptase Ty1/copia-type domain-containing protein</fullName>
    </recommendedName>
</protein>
<dbReference type="Proteomes" id="UP001374535">
    <property type="component" value="Chromosome 11"/>
</dbReference>
<accession>A0AAQ3MF83</accession>
<keyword evidence="2" id="KW-1185">Reference proteome</keyword>
<sequence>MVVIEVGERSSSKTMSMEHSCCSSTCNVWMKENRNSGAEEGGCNYFKWFTDVAEEERGTCLKFEGKQETLLHSEEMDSNRKMKKILLPLPLHPPLSAMTLSNAAGGAIVYRCHYQSSTKRPPCHQRCLHRSSNVFLVPFEVVDFHPFSSYMVACLVAIQSVEVACFPLSGSSCVVACPVSSPTATQSIEVALFPFSTTLIEESLNFTASLSHSSMVSSTIISSDLPFITIVFDPSIYVFSPMEKMAFVSLFIVVVALQQRPLYTLNVNNVFLNDDLQEDIYMEQSPSFVAQGKSFGLVFRLLCRLSNH</sequence>